<sequence length="152" mass="17204">MTTNFLKYSLVSLFAISAFSCSNDDDAIDQTKPSITINSPKNEQHLHVGETINVDAVITDDRAISSYKIDIHYAGDGHTHEHRTAAEPWNYKFDEKVSGNVSRYAVKRSIEIPHNIQDGHYHFGIIAIDKSGNERKTYIEIEIADHGHEHKK</sequence>
<proteinExistence type="predicted"/>
<dbReference type="Proteomes" id="UP000008641">
    <property type="component" value="Chromosome"/>
</dbReference>
<dbReference type="STRING" id="865938.Weevi_0477"/>
<dbReference type="InterPro" id="IPR027829">
    <property type="entry name" value="DUF4625"/>
</dbReference>
<feature type="chain" id="PRO_5003257827" evidence="1">
    <location>
        <begin position="24"/>
        <end position="152"/>
    </location>
</feature>
<dbReference type="HOGENOM" id="CLU_141473_0_0_10"/>
<dbReference type="Pfam" id="PF15418">
    <property type="entry name" value="DUF4625"/>
    <property type="match status" value="1"/>
</dbReference>
<evidence type="ECO:0000313" key="2">
    <source>
        <dbReference type="EMBL" id="ADX67196.1"/>
    </source>
</evidence>
<dbReference type="OrthoDB" id="670730at2"/>
<reference evidence="3" key="2">
    <citation type="journal article" date="2011" name="Stand. Genomic Sci.">
        <title>Complete genome sequence of Weeksella virosa type strain (9751T).</title>
        <authorList>
            <person name="Lang E."/>
            <person name="Teshima H."/>
            <person name="Lucas S."/>
            <person name="Lapidus A."/>
            <person name="Hammon N."/>
            <person name="Deshpande S."/>
            <person name="Nolan M."/>
            <person name="Cheng J."/>
            <person name="Pitluck S."/>
            <person name="Liolios K."/>
            <person name="Pagani I."/>
            <person name="Mikhailova N."/>
            <person name="Ivanova N."/>
            <person name="Mavromatis K."/>
            <person name="Pati A."/>
            <person name="Tapia R."/>
            <person name="Han C."/>
            <person name="Goodwin L."/>
            <person name="Chen A."/>
            <person name="Palaniappan K."/>
            <person name="Land M."/>
            <person name="Hauser L."/>
            <person name="Chang Y."/>
            <person name="Jeffries C."/>
            <person name="Brambilla E."/>
            <person name="Kopitz M."/>
            <person name="Rohde M."/>
            <person name="Goker M."/>
            <person name="Tindall B."/>
            <person name="Detter J."/>
            <person name="Woyke T."/>
            <person name="Bristow J."/>
            <person name="Eisen J."/>
            <person name="Markowitz V."/>
            <person name="Hugenholtz P."/>
            <person name="Klenk H."/>
            <person name="Kyrpides N."/>
        </authorList>
    </citation>
    <scope>NUCLEOTIDE SEQUENCE [LARGE SCALE GENOMIC DNA]</scope>
    <source>
        <strain evidence="3">ATCC 43766 / DSM 16922 / JCM 21250 / NBRC 16016 / NCTC 11634 / CL345/78</strain>
    </source>
</reference>
<name>F0NYZ4_WEEVC</name>
<dbReference type="eggNOG" id="COG1470">
    <property type="taxonomic scope" value="Bacteria"/>
</dbReference>
<dbReference type="AlphaFoldDB" id="F0NYZ4"/>
<accession>F0NYZ4</accession>
<feature type="signal peptide" evidence="1">
    <location>
        <begin position="1"/>
        <end position="23"/>
    </location>
</feature>
<dbReference type="KEGG" id="wvi:Weevi_0477"/>
<dbReference type="PROSITE" id="PS51257">
    <property type="entry name" value="PROKAR_LIPOPROTEIN"/>
    <property type="match status" value="1"/>
</dbReference>
<dbReference type="EMBL" id="CP002455">
    <property type="protein sequence ID" value="ADX67196.1"/>
    <property type="molecule type" value="Genomic_DNA"/>
</dbReference>
<evidence type="ECO:0000256" key="1">
    <source>
        <dbReference type="SAM" id="SignalP"/>
    </source>
</evidence>
<keyword evidence="1" id="KW-0732">Signal</keyword>
<keyword evidence="3" id="KW-1185">Reference proteome</keyword>
<dbReference type="Gene3D" id="2.60.40.4140">
    <property type="match status" value="1"/>
</dbReference>
<gene>
    <name evidence="2" type="ordered locus">Weevi_0477</name>
</gene>
<dbReference type="RefSeq" id="WP_013597588.1">
    <property type="nucleotide sequence ID" value="NC_015144.1"/>
</dbReference>
<organism evidence="2 3">
    <name type="scientific">Weeksella virosa (strain ATCC 43766 / DSM 16922 / JCM 21250 / CCUG 30538 / CDC 9751 / IAM 14551 / NBRC 16016 / NCTC 11634 / CL345/78)</name>
    <dbReference type="NCBI Taxonomy" id="865938"/>
    <lineage>
        <taxon>Bacteria</taxon>
        <taxon>Pseudomonadati</taxon>
        <taxon>Bacteroidota</taxon>
        <taxon>Flavobacteriia</taxon>
        <taxon>Flavobacteriales</taxon>
        <taxon>Weeksellaceae</taxon>
        <taxon>Weeksella</taxon>
    </lineage>
</organism>
<reference evidence="2 3" key="1">
    <citation type="journal article" date="2011" name="Stand. Genomic Sci.">
        <title>Complete genome sequence of Weeksella virosa type strain (9751).</title>
        <authorList>
            <person name="Lang E."/>
            <person name="Teshima H."/>
            <person name="Lucas S."/>
            <person name="Lapidus A."/>
            <person name="Hammon N."/>
            <person name="Deshpande S."/>
            <person name="Nolan M."/>
            <person name="Cheng J.F."/>
            <person name="Pitluck S."/>
            <person name="Liolios K."/>
            <person name="Pagani I."/>
            <person name="Mikhailova N."/>
            <person name="Ivanova N."/>
            <person name="Mavromatis K."/>
            <person name="Pati A."/>
            <person name="Tapia R."/>
            <person name="Han C."/>
            <person name="Goodwin L."/>
            <person name="Chen A."/>
            <person name="Palaniappan K."/>
            <person name="Land M."/>
            <person name="Hauser L."/>
            <person name="Chang Y.J."/>
            <person name="Jeffries C.D."/>
            <person name="Brambilla E.M."/>
            <person name="Kopitz M."/>
            <person name="Rohde M."/>
            <person name="Goker M."/>
            <person name="Tindall B.J."/>
            <person name="Detter J.C."/>
            <person name="Woyke T."/>
            <person name="Bristow J."/>
            <person name="Eisen J.A."/>
            <person name="Markowitz V."/>
            <person name="Hugenholtz P."/>
            <person name="Klenk H.P."/>
            <person name="Kyrpides N.C."/>
        </authorList>
    </citation>
    <scope>NUCLEOTIDE SEQUENCE [LARGE SCALE GENOMIC DNA]</scope>
    <source>
        <strain evidence="3">ATCC 43766 / DSM 16922 / JCM 21250 / NBRC 16016 / NCTC 11634 / CL345/78</strain>
    </source>
</reference>
<evidence type="ECO:0000313" key="3">
    <source>
        <dbReference type="Proteomes" id="UP000008641"/>
    </source>
</evidence>
<protein>
    <submittedName>
        <fullName evidence="2">Protein containing PKD domain protein</fullName>
    </submittedName>
</protein>